<dbReference type="Proteomes" id="UP001054945">
    <property type="component" value="Unassembled WGS sequence"/>
</dbReference>
<proteinExistence type="predicted"/>
<keyword evidence="2" id="KW-1185">Reference proteome</keyword>
<organism evidence="1 2">
    <name type="scientific">Caerostris extrusa</name>
    <name type="common">Bark spider</name>
    <name type="synonym">Caerostris bankana</name>
    <dbReference type="NCBI Taxonomy" id="172846"/>
    <lineage>
        <taxon>Eukaryota</taxon>
        <taxon>Metazoa</taxon>
        <taxon>Ecdysozoa</taxon>
        <taxon>Arthropoda</taxon>
        <taxon>Chelicerata</taxon>
        <taxon>Arachnida</taxon>
        <taxon>Araneae</taxon>
        <taxon>Araneomorphae</taxon>
        <taxon>Entelegynae</taxon>
        <taxon>Araneoidea</taxon>
        <taxon>Araneidae</taxon>
        <taxon>Caerostris</taxon>
    </lineage>
</organism>
<dbReference type="AlphaFoldDB" id="A0AAV4NJI1"/>
<dbReference type="EMBL" id="BPLR01003467">
    <property type="protein sequence ID" value="GIX84969.1"/>
    <property type="molecule type" value="Genomic_DNA"/>
</dbReference>
<sequence>METETTAVNKIDQNTFHKCAKITVEKTYSGRLKDHAMSEAYKQIALLQSGCMTYGDEPSIYKKVKKVEITEKVMSKMTALMISKFSSGVGRLVSVSQPNLNFERRARILLGRRMHNFAKILAQDADATFPDKKN</sequence>
<reference evidence="1 2" key="1">
    <citation type="submission" date="2021-06" db="EMBL/GenBank/DDBJ databases">
        <title>Caerostris extrusa draft genome.</title>
        <authorList>
            <person name="Kono N."/>
            <person name="Arakawa K."/>
        </authorList>
    </citation>
    <scope>NUCLEOTIDE SEQUENCE [LARGE SCALE GENOMIC DNA]</scope>
</reference>
<evidence type="ECO:0000313" key="1">
    <source>
        <dbReference type="EMBL" id="GIX84969.1"/>
    </source>
</evidence>
<gene>
    <name evidence="1" type="ORF">CEXT_679271</name>
</gene>
<comment type="caution">
    <text evidence="1">The sequence shown here is derived from an EMBL/GenBank/DDBJ whole genome shotgun (WGS) entry which is preliminary data.</text>
</comment>
<accession>A0AAV4NJI1</accession>
<name>A0AAV4NJI1_CAEEX</name>
<evidence type="ECO:0000313" key="2">
    <source>
        <dbReference type="Proteomes" id="UP001054945"/>
    </source>
</evidence>
<protein>
    <submittedName>
        <fullName evidence="1">Uncharacterized protein</fullName>
    </submittedName>
</protein>